<organism evidence="2 3">
    <name type="scientific">Myxococcus llanfairpwllgwyngyllgogerychwyrndrobwllllantysiliogogogochensis</name>
    <dbReference type="NCBI Taxonomy" id="2590453"/>
    <lineage>
        <taxon>Bacteria</taxon>
        <taxon>Pseudomonadati</taxon>
        <taxon>Myxococcota</taxon>
        <taxon>Myxococcia</taxon>
        <taxon>Myxococcales</taxon>
        <taxon>Cystobacterineae</taxon>
        <taxon>Myxococcaceae</taxon>
        <taxon>Myxococcus</taxon>
    </lineage>
</organism>
<evidence type="ECO:0000256" key="1">
    <source>
        <dbReference type="SAM" id="SignalP"/>
    </source>
</evidence>
<evidence type="ECO:0008006" key="4">
    <source>
        <dbReference type="Google" id="ProtNLM"/>
    </source>
</evidence>
<keyword evidence="1" id="KW-0732">Signal</keyword>
<sequence>MRIKSFITKALLTVGLLSGCGGVDAEQDPSVEALACGGVCDRLYNRCLFLENRPADECVADWDACMARFCPAVDAAEAE</sequence>
<evidence type="ECO:0000313" key="2">
    <source>
        <dbReference type="EMBL" id="TQF17683.1"/>
    </source>
</evidence>
<dbReference type="Proteomes" id="UP000315369">
    <property type="component" value="Unassembled WGS sequence"/>
</dbReference>
<accession>A0A540X8Q8</accession>
<keyword evidence="3" id="KW-1185">Reference proteome</keyword>
<protein>
    <recommendedName>
        <fullName evidence="4">Lipoprotein</fullName>
    </recommendedName>
</protein>
<dbReference type="AlphaFoldDB" id="A0A540X8Q8"/>
<reference evidence="2 3" key="1">
    <citation type="submission" date="2019-06" db="EMBL/GenBank/DDBJ databases">
        <authorList>
            <person name="Livingstone P."/>
            <person name="Whitworth D."/>
        </authorList>
    </citation>
    <scope>NUCLEOTIDE SEQUENCE [LARGE SCALE GENOMIC DNA]</scope>
    <source>
        <strain evidence="2 3">AM401</strain>
    </source>
</reference>
<dbReference type="OrthoDB" id="5519230at2"/>
<feature type="signal peptide" evidence="1">
    <location>
        <begin position="1"/>
        <end position="25"/>
    </location>
</feature>
<feature type="chain" id="PRO_5022240056" description="Lipoprotein" evidence="1">
    <location>
        <begin position="26"/>
        <end position="79"/>
    </location>
</feature>
<proteinExistence type="predicted"/>
<name>A0A540X8Q8_9BACT</name>
<evidence type="ECO:0000313" key="3">
    <source>
        <dbReference type="Proteomes" id="UP000315369"/>
    </source>
</evidence>
<gene>
    <name evidence="2" type="ORF">FJV41_01555</name>
</gene>
<dbReference type="PROSITE" id="PS51257">
    <property type="entry name" value="PROKAR_LIPOPROTEIN"/>
    <property type="match status" value="1"/>
</dbReference>
<dbReference type="RefSeq" id="WP_141640587.1">
    <property type="nucleotide sequence ID" value="NZ_VIFM01000004.1"/>
</dbReference>
<dbReference type="EMBL" id="VIFM01000004">
    <property type="protein sequence ID" value="TQF17683.1"/>
    <property type="molecule type" value="Genomic_DNA"/>
</dbReference>
<comment type="caution">
    <text evidence="2">The sequence shown here is derived from an EMBL/GenBank/DDBJ whole genome shotgun (WGS) entry which is preliminary data.</text>
</comment>